<evidence type="ECO:0000256" key="3">
    <source>
        <dbReference type="ARBA" id="ARBA00012438"/>
    </source>
</evidence>
<dbReference type="Gene3D" id="3.30.565.10">
    <property type="entry name" value="Histidine kinase-like ATPase, C-terminal domain"/>
    <property type="match status" value="1"/>
</dbReference>
<dbReference type="GO" id="GO:0016036">
    <property type="term" value="P:cellular response to phosphate starvation"/>
    <property type="evidence" value="ECO:0007669"/>
    <property type="project" value="TreeGrafter"/>
</dbReference>
<evidence type="ECO:0000256" key="1">
    <source>
        <dbReference type="ARBA" id="ARBA00000085"/>
    </source>
</evidence>
<dbReference type="PROSITE" id="PS50109">
    <property type="entry name" value="HIS_KIN"/>
    <property type="match status" value="1"/>
</dbReference>
<dbReference type="InterPro" id="IPR005467">
    <property type="entry name" value="His_kinase_dom"/>
</dbReference>
<dbReference type="Proteomes" id="UP000298324">
    <property type="component" value="Unassembled WGS sequence"/>
</dbReference>
<dbReference type="Pfam" id="PF00512">
    <property type="entry name" value="HisKA"/>
    <property type="match status" value="1"/>
</dbReference>
<keyword evidence="5 11" id="KW-0808">Transferase</keyword>
<evidence type="ECO:0000256" key="9">
    <source>
        <dbReference type="SAM" id="Phobius"/>
    </source>
</evidence>
<organism evidence="11 12">
    <name type="scientific">Pelotomaculum schinkii</name>
    <dbReference type="NCBI Taxonomy" id="78350"/>
    <lineage>
        <taxon>Bacteria</taxon>
        <taxon>Bacillati</taxon>
        <taxon>Bacillota</taxon>
        <taxon>Clostridia</taxon>
        <taxon>Eubacteriales</taxon>
        <taxon>Desulfotomaculaceae</taxon>
        <taxon>Pelotomaculum</taxon>
    </lineage>
</organism>
<keyword evidence="7" id="KW-0902">Two-component regulatory system</keyword>
<dbReference type="EC" id="2.7.13.3" evidence="3"/>
<evidence type="ECO:0000256" key="2">
    <source>
        <dbReference type="ARBA" id="ARBA00004370"/>
    </source>
</evidence>
<dbReference type="PANTHER" id="PTHR45453">
    <property type="entry name" value="PHOSPHATE REGULON SENSOR PROTEIN PHOR"/>
    <property type="match status" value="1"/>
</dbReference>
<evidence type="ECO:0000256" key="7">
    <source>
        <dbReference type="ARBA" id="ARBA00023012"/>
    </source>
</evidence>
<dbReference type="PRINTS" id="PR00344">
    <property type="entry name" value="BCTRLSENSOR"/>
</dbReference>
<dbReference type="GO" id="GO:0005886">
    <property type="term" value="C:plasma membrane"/>
    <property type="evidence" value="ECO:0007669"/>
    <property type="project" value="TreeGrafter"/>
</dbReference>
<feature type="domain" description="Histidine kinase" evidence="10">
    <location>
        <begin position="194"/>
        <end position="410"/>
    </location>
</feature>
<evidence type="ECO:0000256" key="8">
    <source>
        <dbReference type="ARBA" id="ARBA00023136"/>
    </source>
</evidence>
<dbReference type="InterPro" id="IPR050351">
    <property type="entry name" value="BphY/WalK/GraS-like"/>
</dbReference>
<evidence type="ECO:0000256" key="5">
    <source>
        <dbReference type="ARBA" id="ARBA00022679"/>
    </source>
</evidence>
<dbReference type="GO" id="GO:0000155">
    <property type="term" value="F:phosphorelay sensor kinase activity"/>
    <property type="evidence" value="ECO:0007669"/>
    <property type="project" value="InterPro"/>
</dbReference>
<dbReference type="SMART" id="SM00388">
    <property type="entry name" value="HisKA"/>
    <property type="match status" value="1"/>
</dbReference>
<dbReference type="InterPro" id="IPR003661">
    <property type="entry name" value="HisK_dim/P_dom"/>
</dbReference>
<keyword evidence="6 11" id="KW-0418">Kinase</keyword>
<reference evidence="11 12" key="1">
    <citation type="journal article" date="2018" name="Environ. Microbiol.">
        <title>Novel energy conservation strategies and behaviour of Pelotomaculum schinkii driving syntrophic propionate catabolism.</title>
        <authorList>
            <person name="Hidalgo-Ahumada C.A.P."/>
            <person name="Nobu M.K."/>
            <person name="Narihiro T."/>
            <person name="Tamaki H."/>
            <person name="Liu W.T."/>
            <person name="Kamagata Y."/>
            <person name="Stams A.J.M."/>
            <person name="Imachi H."/>
            <person name="Sousa D.Z."/>
        </authorList>
    </citation>
    <scope>NUCLEOTIDE SEQUENCE [LARGE SCALE GENOMIC DNA]</scope>
    <source>
        <strain evidence="11 12">HH</strain>
    </source>
</reference>
<protein>
    <recommendedName>
        <fullName evidence="3">histidine kinase</fullName>
        <ecNumber evidence="3">2.7.13.3</ecNumber>
    </recommendedName>
</protein>
<evidence type="ECO:0000256" key="4">
    <source>
        <dbReference type="ARBA" id="ARBA00022553"/>
    </source>
</evidence>
<dbReference type="SMART" id="SM00387">
    <property type="entry name" value="HATPase_c"/>
    <property type="match status" value="1"/>
</dbReference>
<evidence type="ECO:0000259" key="10">
    <source>
        <dbReference type="PROSITE" id="PS50109"/>
    </source>
</evidence>
<dbReference type="InterPro" id="IPR004358">
    <property type="entry name" value="Sig_transdc_His_kin-like_C"/>
</dbReference>
<gene>
    <name evidence="11" type="primary">cusS</name>
    <name evidence="11" type="ORF">Psch_03080</name>
</gene>
<dbReference type="InterPro" id="IPR003594">
    <property type="entry name" value="HATPase_dom"/>
</dbReference>
<dbReference type="SUPFAM" id="SSF55874">
    <property type="entry name" value="ATPase domain of HSP90 chaperone/DNA topoisomerase II/histidine kinase"/>
    <property type="match status" value="1"/>
</dbReference>
<evidence type="ECO:0000256" key="6">
    <source>
        <dbReference type="ARBA" id="ARBA00022777"/>
    </source>
</evidence>
<keyword evidence="9" id="KW-0812">Transmembrane</keyword>
<dbReference type="AlphaFoldDB" id="A0A4Y7RAM9"/>
<dbReference type="InterPro" id="IPR036097">
    <property type="entry name" value="HisK_dim/P_sf"/>
</dbReference>
<dbReference type="RefSeq" id="WP_134218179.1">
    <property type="nucleotide sequence ID" value="NZ_QFGA01000002.1"/>
</dbReference>
<comment type="subcellular location">
    <subcellularLocation>
        <location evidence="2">Membrane</location>
    </subcellularLocation>
</comment>
<evidence type="ECO:0000313" key="11">
    <source>
        <dbReference type="EMBL" id="TEB06038.1"/>
    </source>
</evidence>
<dbReference type="CDD" id="cd00082">
    <property type="entry name" value="HisKA"/>
    <property type="match status" value="1"/>
</dbReference>
<dbReference type="SUPFAM" id="SSF47384">
    <property type="entry name" value="Homodimeric domain of signal transducing histidine kinase"/>
    <property type="match status" value="1"/>
</dbReference>
<comment type="caution">
    <text evidence="11">The sequence shown here is derived from an EMBL/GenBank/DDBJ whole genome shotgun (WGS) entry which is preliminary data.</text>
</comment>
<name>A0A4Y7RAM9_9FIRM</name>
<proteinExistence type="predicted"/>
<feature type="transmembrane region" description="Helical" evidence="9">
    <location>
        <begin position="151"/>
        <end position="173"/>
    </location>
</feature>
<dbReference type="Pfam" id="PF02518">
    <property type="entry name" value="HATPase_c"/>
    <property type="match status" value="1"/>
</dbReference>
<dbReference type="Gene3D" id="1.10.287.130">
    <property type="match status" value="1"/>
</dbReference>
<keyword evidence="8 9" id="KW-0472">Membrane</keyword>
<keyword evidence="4" id="KW-0597">Phosphoprotein</keyword>
<dbReference type="GO" id="GO:0004721">
    <property type="term" value="F:phosphoprotein phosphatase activity"/>
    <property type="evidence" value="ECO:0007669"/>
    <property type="project" value="TreeGrafter"/>
</dbReference>
<accession>A0A4Y7RAM9</accession>
<dbReference type="EMBL" id="QFGA01000002">
    <property type="protein sequence ID" value="TEB06038.1"/>
    <property type="molecule type" value="Genomic_DNA"/>
</dbReference>
<dbReference type="FunFam" id="3.30.565.10:FF:000006">
    <property type="entry name" value="Sensor histidine kinase WalK"/>
    <property type="match status" value="1"/>
</dbReference>
<feature type="transmembrane region" description="Helical" evidence="9">
    <location>
        <begin position="9"/>
        <end position="33"/>
    </location>
</feature>
<keyword evidence="12" id="KW-1185">Reference proteome</keyword>
<sequence length="410" mass="45705">MIRKLRRKFIFINMTLISLVLIIVFASICFFSYQRTKAESYDVMQRVINSDIGMPPPPVEIGNRHPKKAMPMLPVFSALLDDQGKIISAARENVAVSDEMIAEVSERVLASGRQEGILYDQRLRFLLKHTPEGVRITFADMTRELEAMTNLMITLLLVGAGGLAAFFLISLFLSGWALNPVEKAWEQQRRFVADASHELKTPLTVILANTGILLAHRQDTIDRQSKWVEYTQAEANRMKKLVDDLLFLAKSDAAEAPALQTSMNFSDVVWSCFLHFESVAYEQGIIIKSEIAPDITLTGDEGQLNQLAVILLDNACKYAGKSGTVTLTLKRLQESVLLTVSNTGAPIPVEHLNHIFERFYRSDSSRSREQGGYGLGLAIAKAIVENHRGRISVESSEKAGTTFSVNFPLK</sequence>
<dbReference type="FunFam" id="1.10.287.130:FF:000001">
    <property type="entry name" value="Two-component sensor histidine kinase"/>
    <property type="match status" value="1"/>
</dbReference>
<dbReference type="PANTHER" id="PTHR45453:SF1">
    <property type="entry name" value="PHOSPHATE REGULON SENSOR PROTEIN PHOR"/>
    <property type="match status" value="1"/>
</dbReference>
<dbReference type="CDD" id="cd00075">
    <property type="entry name" value="HATPase"/>
    <property type="match status" value="1"/>
</dbReference>
<evidence type="ECO:0000313" key="12">
    <source>
        <dbReference type="Proteomes" id="UP000298324"/>
    </source>
</evidence>
<keyword evidence="9" id="KW-1133">Transmembrane helix</keyword>
<comment type="catalytic activity">
    <reaction evidence="1">
        <text>ATP + protein L-histidine = ADP + protein N-phospho-L-histidine.</text>
        <dbReference type="EC" id="2.7.13.3"/>
    </reaction>
</comment>
<dbReference type="InterPro" id="IPR036890">
    <property type="entry name" value="HATPase_C_sf"/>
</dbReference>